<dbReference type="InterPro" id="IPR011010">
    <property type="entry name" value="DNA_brk_join_enz"/>
</dbReference>
<evidence type="ECO:0000256" key="3">
    <source>
        <dbReference type="ARBA" id="ARBA00023172"/>
    </source>
</evidence>
<dbReference type="Pfam" id="PF00589">
    <property type="entry name" value="Phage_integrase"/>
    <property type="match status" value="1"/>
</dbReference>
<dbReference type="PANTHER" id="PTHR30349:SF64">
    <property type="entry name" value="PROPHAGE INTEGRASE INTD-RELATED"/>
    <property type="match status" value="1"/>
</dbReference>
<protein>
    <submittedName>
        <fullName evidence="5">Site-specific integrase</fullName>
    </submittedName>
</protein>
<organism evidence="5 6">
    <name type="scientific">Segatella copri</name>
    <dbReference type="NCBI Taxonomy" id="165179"/>
    <lineage>
        <taxon>Bacteria</taxon>
        <taxon>Pseudomonadati</taxon>
        <taxon>Bacteroidota</taxon>
        <taxon>Bacteroidia</taxon>
        <taxon>Bacteroidales</taxon>
        <taxon>Prevotellaceae</taxon>
        <taxon>Segatella</taxon>
    </lineage>
</organism>
<evidence type="ECO:0000256" key="1">
    <source>
        <dbReference type="ARBA" id="ARBA00008857"/>
    </source>
</evidence>
<evidence type="ECO:0000256" key="2">
    <source>
        <dbReference type="ARBA" id="ARBA00023125"/>
    </source>
</evidence>
<comment type="caution">
    <text evidence="5">The sequence shown here is derived from an EMBL/GenBank/DDBJ whole genome shotgun (WGS) entry which is preliminary data.</text>
</comment>
<reference evidence="5 6" key="1">
    <citation type="submission" date="2019-09" db="EMBL/GenBank/DDBJ databases">
        <title>Distinct polysaccharide growth profiles of human intestinal Prevotella copri isolates.</title>
        <authorList>
            <person name="Fehlner-Peach H."/>
            <person name="Magnabosco C."/>
            <person name="Raghavan V."/>
            <person name="Scher J.U."/>
            <person name="Tett A."/>
            <person name="Cox L.M."/>
            <person name="Gottsegen C."/>
            <person name="Watters A."/>
            <person name="Wiltshire- Gordon J.D."/>
            <person name="Segata N."/>
            <person name="Bonneau R."/>
            <person name="Littman D.R."/>
        </authorList>
    </citation>
    <scope>NUCLEOTIDE SEQUENCE [LARGE SCALE GENOMIC DNA]</scope>
    <source>
        <strain evidence="5 6">BVe41219</strain>
    </source>
</reference>
<dbReference type="EMBL" id="VZAZ01000039">
    <property type="protein sequence ID" value="MQO55721.1"/>
    <property type="molecule type" value="Genomic_DNA"/>
</dbReference>
<dbReference type="SUPFAM" id="SSF56349">
    <property type="entry name" value="DNA breaking-rejoining enzymes"/>
    <property type="match status" value="1"/>
</dbReference>
<sequence length="360" mass="41930">MMPVNYRQSDFYVKYRHFTLNYLKLVLHSLSYINKLHKFTVIMSRNKKTSESLFQFMNLLIALLLKNGQYRTSLHYKASLNSFKRYRDNKDIALKEIDAEVMRSYEAYLHHTAEVCKNTSSFYLRILRATYNKAVAKGLTPQQHPFSDVYTGIAQTRKRAIPTENVSQIKSLQSVKDLNPKEEMARDTFLMSFYLRGISFIDLAHLRKSDLKDGYLHYTRRKTGQRLTIRWEKEMQELLEKYQAQTASSSYLFPFLVDDGNKRQDKTIDKKQDEARLYHNAEARISYHLRKFGATIGIKGKLTLYVARHSWATTARDNHISISVISEALGHHSETTTQIYLRSIKSSEVDDANAKILAAL</sequence>
<keyword evidence="2" id="KW-0238">DNA-binding</keyword>
<feature type="domain" description="Tyr recombinase" evidence="4">
    <location>
        <begin position="156"/>
        <end position="356"/>
    </location>
</feature>
<dbReference type="InterPro" id="IPR050090">
    <property type="entry name" value="Tyrosine_recombinase_XerCD"/>
</dbReference>
<dbReference type="Gene3D" id="1.10.150.130">
    <property type="match status" value="1"/>
</dbReference>
<dbReference type="Gene3D" id="1.10.443.10">
    <property type="entry name" value="Intergrase catalytic core"/>
    <property type="match status" value="1"/>
</dbReference>
<dbReference type="GO" id="GO:0003677">
    <property type="term" value="F:DNA binding"/>
    <property type="evidence" value="ECO:0007669"/>
    <property type="project" value="UniProtKB-KW"/>
</dbReference>
<dbReference type="GO" id="GO:0015074">
    <property type="term" value="P:DNA integration"/>
    <property type="evidence" value="ECO:0007669"/>
    <property type="project" value="InterPro"/>
</dbReference>
<evidence type="ECO:0000313" key="6">
    <source>
        <dbReference type="Proteomes" id="UP000358159"/>
    </source>
</evidence>
<dbReference type="Pfam" id="PF13102">
    <property type="entry name" value="Phage_int_SAM_5"/>
    <property type="match status" value="1"/>
</dbReference>
<keyword evidence="3" id="KW-0233">DNA recombination</keyword>
<dbReference type="InterPro" id="IPR013762">
    <property type="entry name" value="Integrase-like_cat_sf"/>
</dbReference>
<proteinExistence type="inferred from homology"/>
<dbReference type="PROSITE" id="PS51898">
    <property type="entry name" value="TYR_RECOMBINASE"/>
    <property type="match status" value="1"/>
</dbReference>
<gene>
    <name evidence="5" type="ORF">F7D42_08380</name>
</gene>
<dbReference type="GO" id="GO:0006310">
    <property type="term" value="P:DNA recombination"/>
    <property type="evidence" value="ECO:0007669"/>
    <property type="project" value="UniProtKB-KW"/>
</dbReference>
<evidence type="ECO:0000259" key="4">
    <source>
        <dbReference type="PROSITE" id="PS51898"/>
    </source>
</evidence>
<dbReference type="InterPro" id="IPR010998">
    <property type="entry name" value="Integrase_recombinase_N"/>
</dbReference>
<name>A0A6A7VM31_9BACT</name>
<dbReference type="Proteomes" id="UP000358159">
    <property type="component" value="Unassembled WGS sequence"/>
</dbReference>
<dbReference type="InterPro" id="IPR025269">
    <property type="entry name" value="SAM-like_dom"/>
</dbReference>
<dbReference type="InterPro" id="IPR002104">
    <property type="entry name" value="Integrase_catalytic"/>
</dbReference>
<dbReference type="PANTHER" id="PTHR30349">
    <property type="entry name" value="PHAGE INTEGRASE-RELATED"/>
    <property type="match status" value="1"/>
</dbReference>
<comment type="similarity">
    <text evidence="1">Belongs to the 'phage' integrase family.</text>
</comment>
<evidence type="ECO:0000313" key="5">
    <source>
        <dbReference type="EMBL" id="MQO55721.1"/>
    </source>
</evidence>
<accession>A0A6A7VM31</accession>
<dbReference type="AlphaFoldDB" id="A0A6A7VM31"/>